<reference evidence="3" key="1">
    <citation type="journal article" date="2014" name="Int. J. Syst. Evol. Microbiol.">
        <title>Complete genome sequence of Corynebacterium casei LMG S-19264T (=DSM 44701T), isolated from a smear-ripened cheese.</title>
        <authorList>
            <consortium name="US DOE Joint Genome Institute (JGI-PGF)"/>
            <person name="Walter F."/>
            <person name="Albersmeier A."/>
            <person name="Kalinowski J."/>
            <person name="Ruckert C."/>
        </authorList>
    </citation>
    <scope>NUCLEOTIDE SEQUENCE</scope>
    <source>
        <strain evidence="3">CGMCC 1.16012</strain>
    </source>
</reference>
<dbReference type="InterPro" id="IPR011990">
    <property type="entry name" value="TPR-like_helical_dom_sf"/>
</dbReference>
<keyword evidence="2" id="KW-0732">Signal</keyword>
<dbReference type="RefSeq" id="WP_095596584.1">
    <property type="nucleotide sequence ID" value="NZ_BMKN01000001.1"/>
</dbReference>
<feature type="chain" id="PRO_5038031538" description="Tetratricopeptide repeat-containing protein" evidence="2">
    <location>
        <begin position="21"/>
        <end position="177"/>
    </location>
</feature>
<dbReference type="Proteomes" id="UP000606730">
    <property type="component" value="Unassembled WGS sequence"/>
</dbReference>
<evidence type="ECO:0000313" key="3">
    <source>
        <dbReference type="EMBL" id="GGE40285.1"/>
    </source>
</evidence>
<dbReference type="OrthoDB" id="8592798at2"/>
<accession>A0A917AB30</accession>
<protein>
    <recommendedName>
        <fullName evidence="5">Tetratricopeptide repeat-containing protein</fullName>
    </recommendedName>
</protein>
<organism evidence="3 4">
    <name type="scientific">Actibacterium pelagium</name>
    <dbReference type="NCBI Taxonomy" id="2029103"/>
    <lineage>
        <taxon>Bacteria</taxon>
        <taxon>Pseudomonadati</taxon>
        <taxon>Pseudomonadota</taxon>
        <taxon>Alphaproteobacteria</taxon>
        <taxon>Rhodobacterales</taxon>
        <taxon>Roseobacteraceae</taxon>
        <taxon>Actibacterium</taxon>
    </lineage>
</organism>
<keyword evidence="4" id="KW-1185">Reference proteome</keyword>
<feature type="signal peptide" evidence="2">
    <location>
        <begin position="1"/>
        <end position="20"/>
    </location>
</feature>
<dbReference type="AlphaFoldDB" id="A0A917AB30"/>
<dbReference type="InterPro" id="IPR019734">
    <property type="entry name" value="TPR_rpt"/>
</dbReference>
<comment type="caution">
    <text evidence="3">The sequence shown here is derived from an EMBL/GenBank/DDBJ whole genome shotgun (WGS) entry which is preliminary data.</text>
</comment>
<dbReference type="Pfam" id="PF14559">
    <property type="entry name" value="TPR_19"/>
    <property type="match status" value="1"/>
</dbReference>
<evidence type="ECO:0008006" key="5">
    <source>
        <dbReference type="Google" id="ProtNLM"/>
    </source>
</evidence>
<dbReference type="PROSITE" id="PS50005">
    <property type="entry name" value="TPR"/>
    <property type="match status" value="1"/>
</dbReference>
<evidence type="ECO:0000256" key="1">
    <source>
        <dbReference type="PROSITE-ProRule" id="PRU00339"/>
    </source>
</evidence>
<proteinExistence type="predicted"/>
<dbReference type="Gene3D" id="1.25.40.10">
    <property type="entry name" value="Tetratricopeptide repeat domain"/>
    <property type="match status" value="1"/>
</dbReference>
<feature type="repeat" description="TPR" evidence="1">
    <location>
        <begin position="91"/>
        <end position="124"/>
    </location>
</feature>
<evidence type="ECO:0000313" key="4">
    <source>
        <dbReference type="Proteomes" id="UP000606730"/>
    </source>
</evidence>
<name>A0A917AB30_9RHOB</name>
<reference evidence="3" key="2">
    <citation type="submission" date="2020-09" db="EMBL/GenBank/DDBJ databases">
        <authorList>
            <person name="Sun Q."/>
            <person name="Zhou Y."/>
        </authorList>
    </citation>
    <scope>NUCLEOTIDE SEQUENCE</scope>
    <source>
        <strain evidence="3">CGMCC 1.16012</strain>
    </source>
</reference>
<gene>
    <name evidence="3" type="ORF">GCM10011517_04990</name>
</gene>
<keyword evidence="1" id="KW-0802">TPR repeat</keyword>
<sequence>MLRPLMIAAFCLPTAVYAVGGDDDAPPKPTQTTTECAKGTIWDSEKKECVTIKESALDDDTLYRAVRELAYAGDYDSATLVLDAMRWQQSDRVMTYRGFLARKQGDADTAQMYYSAALELNPDNLLARAYMGMGLVEAGDMAAARAQLAQIHARGGAGGWPERALNAALTGGKTYNY</sequence>
<evidence type="ECO:0000256" key="2">
    <source>
        <dbReference type="SAM" id="SignalP"/>
    </source>
</evidence>
<dbReference type="EMBL" id="BMKN01000001">
    <property type="protein sequence ID" value="GGE40285.1"/>
    <property type="molecule type" value="Genomic_DNA"/>
</dbReference>
<dbReference type="SUPFAM" id="SSF48452">
    <property type="entry name" value="TPR-like"/>
    <property type="match status" value="1"/>
</dbReference>